<accession>A0A4S8KKG6</accession>
<dbReference type="OrthoDB" id="3063345at2759"/>
<feature type="region of interest" description="Disordered" evidence="1">
    <location>
        <begin position="146"/>
        <end position="172"/>
    </location>
</feature>
<protein>
    <submittedName>
        <fullName evidence="2">Uncharacterized protein</fullName>
    </submittedName>
</protein>
<evidence type="ECO:0000256" key="1">
    <source>
        <dbReference type="SAM" id="MobiDB-lite"/>
    </source>
</evidence>
<reference evidence="2 3" key="1">
    <citation type="journal article" date="2019" name="Nat. Ecol. Evol.">
        <title>Megaphylogeny resolves global patterns of mushroom evolution.</title>
        <authorList>
            <person name="Varga T."/>
            <person name="Krizsan K."/>
            <person name="Foldi C."/>
            <person name="Dima B."/>
            <person name="Sanchez-Garcia M."/>
            <person name="Sanchez-Ramirez S."/>
            <person name="Szollosi G.J."/>
            <person name="Szarkandi J.G."/>
            <person name="Papp V."/>
            <person name="Albert L."/>
            <person name="Andreopoulos W."/>
            <person name="Angelini C."/>
            <person name="Antonin V."/>
            <person name="Barry K.W."/>
            <person name="Bougher N.L."/>
            <person name="Buchanan P."/>
            <person name="Buyck B."/>
            <person name="Bense V."/>
            <person name="Catcheside P."/>
            <person name="Chovatia M."/>
            <person name="Cooper J."/>
            <person name="Damon W."/>
            <person name="Desjardin D."/>
            <person name="Finy P."/>
            <person name="Geml J."/>
            <person name="Haridas S."/>
            <person name="Hughes K."/>
            <person name="Justo A."/>
            <person name="Karasinski D."/>
            <person name="Kautmanova I."/>
            <person name="Kiss B."/>
            <person name="Kocsube S."/>
            <person name="Kotiranta H."/>
            <person name="LaButti K.M."/>
            <person name="Lechner B.E."/>
            <person name="Liimatainen K."/>
            <person name="Lipzen A."/>
            <person name="Lukacs Z."/>
            <person name="Mihaltcheva S."/>
            <person name="Morgado L.N."/>
            <person name="Niskanen T."/>
            <person name="Noordeloos M.E."/>
            <person name="Ohm R.A."/>
            <person name="Ortiz-Santana B."/>
            <person name="Ovrebo C."/>
            <person name="Racz N."/>
            <person name="Riley R."/>
            <person name="Savchenko A."/>
            <person name="Shiryaev A."/>
            <person name="Soop K."/>
            <person name="Spirin V."/>
            <person name="Szebenyi C."/>
            <person name="Tomsovsky M."/>
            <person name="Tulloss R.E."/>
            <person name="Uehling J."/>
            <person name="Grigoriev I.V."/>
            <person name="Vagvolgyi C."/>
            <person name="Papp T."/>
            <person name="Martin F.M."/>
            <person name="Miettinen O."/>
            <person name="Hibbett D.S."/>
            <person name="Nagy L.G."/>
        </authorList>
    </citation>
    <scope>NUCLEOTIDE SEQUENCE [LARGE SCALE GENOMIC DNA]</scope>
    <source>
        <strain evidence="2 3">CBS 962.96</strain>
    </source>
</reference>
<sequence length="172" mass="19526">MSKGILSSSQSPFIVDRKYCKYLDNSAQNWVLRFSQLTNGAWRKLTSDSSILGKRRRTSTPSPELDSIVHTGSSSPIGYGSDGEDEVEQDLKYAEDLARDLECAAGILRSQLPYKNQIWLKSIRRRRLGREIQDFVSDITEFESSRGTRKTTWADPKKKGDSRRVANKYDGV</sequence>
<gene>
    <name evidence="2" type="ORF">K435DRAFT_879840</name>
</gene>
<dbReference type="Proteomes" id="UP000297245">
    <property type="component" value="Unassembled WGS sequence"/>
</dbReference>
<dbReference type="EMBL" id="ML181267">
    <property type="protein sequence ID" value="THU76016.1"/>
    <property type="molecule type" value="Genomic_DNA"/>
</dbReference>
<feature type="region of interest" description="Disordered" evidence="1">
    <location>
        <begin position="53"/>
        <end position="85"/>
    </location>
</feature>
<keyword evidence="3" id="KW-1185">Reference proteome</keyword>
<evidence type="ECO:0000313" key="2">
    <source>
        <dbReference type="EMBL" id="THU76016.1"/>
    </source>
</evidence>
<proteinExistence type="predicted"/>
<name>A0A4S8KKG6_DENBC</name>
<feature type="compositionally biased region" description="Basic and acidic residues" evidence="1">
    <location>
        <begin position="155"/>
        <end position="164"/>
    </location>
</feature>
<dbReference type="AlphaFoldDB" id="A0A4S8KKG6"/>
<evidence type="ECO:0000313" key="3">
    <source>
        <dbReference type="Proteomes" id="UP000297245"/>
    </source>
</evidence>
<organism evidence="2 3">
    <name type="scientific">Dendrothele bispora (strain CBS 962.96)</name>
    <dbReference type="NCBI Taxonomy" id="1314807"/>
    <lineage>
        <taxon>Eukaryota</taxon>
        <taxon>Fungi</taxon>
        <taxon>Dikarya</taxon>
        <taxon>Basidiomycota</taxon>
        <taxon>Agaricomycotina</taxon>
        <taxon>Agaricomycetes</taxon>
        <taxon>Agaricomycetidae</taxon>
        <taxon>Agaricales</taxon>
        <taxon>Agaricales incertae sedis</taxon>
        <taxon>Dendrothele</taxon>
    </lineage>
</organism>